<reference evidence="2" key="1">
    <citation type="journal article" date="2017" name="Genome Biol.">
        <title>Comparative genomics reveals high biological diversity and specific adaptations in the industrially and medically important fungal genus Aspergillus.</title>
        <authorList>
            <person name="de Vries R.P."/>
            <person name="Riley R."/>
            <person name="Wiebenga A."/>
            <person name="Aguilar-Osorio G."/>
            <person name="Amillis S."/>
            <person name="Uchima C.A."/>
            <person name="Anderluh G."/>
            <person name="Asadollahi M."/>
            <person name="Askin M."/>
            <person name="Barry K."/>
            <person name="Battaglia E."/>
            <person name="Bayram O."/>
            <person name="Benocci T."/>
            <person name="Braus-Stromeyer S.A."/>
            <person name="Caldana C."/>
            <person name="Canovas D."/>
            <person name="Cerqueira G.C."/>
            <person name="Chen F."/>
            <person name="Chen W."/>
            <person name="Choi C."/>
            <person name="Clum A."/>
            <person name="Dos Santos R.A."/>
            <person name="Damasio A.R."/>
            <person name="Diallinas G."/>
            <person name="Emri T."/>
            <person name="Fekete E."/>
            <person name="Flipphi M."/>
            <person name="Freyberg S."/>
            <person name="Gallo A."/>
            <person name="Gournas C."/>
            <person name="Habgood R."/>
            <person name="Hainaut M."/>
            <person name="Harispe M.L."/>
            <person name="Henrissat B."/>
            <person name="Hilden K.S."/>
            <person name="Hope R."/>
            <person name="Hossain A."/>
            <person name="Karabika E."/>
            <person name="Karaffa L."/>
            <person name="Karanyi Z."/>
            <person name="Krasevec N."/>
            <person name="Kuo A."/>
            <person name="Kusch H."/>
            <person name="LaButti K."/>
            <person name="Lagendijk E.L."/>
            <person name="Lapidus A."/>
            <person name="Levasseur A."/>
            <person name="Lindquist E."/>
            <person name="Lipzen A."/>
            <person name="Logrieco A.F."/>
            <person name="MacCabe A."/>
            <person name="Maekelae M.R."/>
            <person name="Malavazi I."/>
            <person name="Melin P."/>
            <person name="Meyer V."/>
            <person name="Mielnichuk N."/>
            <person name="Miskei M."/>
            <person name="Molnar A.P."/>
            <person name="Mule G."/>
            <person name="Ngan C.Y."/>
            <person name="Orejas M."/>
            <person name="Orosz E."/>
            <person name="Ouedraogo J.P."/>
            <person name="Overkamp K.M."/>
            <person name="Park H.-S."/>
            <person name="Perrone G."/>
            <person name="Piumi F."/>
            <person name="Punt P.J."/>
            <person name="Ram A.F."/>
            <person name="Ramon A."/>
            <person name="Rauscher S."/>
            <person name="Record E."/>
            <person name="Riano-Pachon D.M."/>
            <person name="Robert V."/>
            <person name="Roehrig J."/>
            <person name="Ruller R."/>
            <person name="Salamov A."/>
            <person name="Salih N.S."/>
            <person name="Samson R.A."/>
            <person name="Sandor E."/>
            <person name="Sanguinetti M."/>
            <person name="Schuetze T."/>
            <person name="Sepcic K."/>
            <person name="Shelest E."/>
            <person name="Sherlock G."/>
            <person name="Sophianopoulou V."/>
            <person name="Squina F.M."/>
            <person name="Sun H."/>
            <person name="Susca A."/>
            <person name="Todd R.B."/>
            <person name="Tsang A."/>
            <person name="Unkles S.E."/>
            <person name="van de Wiele N."/>
            <person name="van Rossen-Uffink D."/>
            <person name="Oliveira J.V."/>
            <person name="Vesth T.C."/>
            <person name="Visser J."/>
            <person name="Yu J.-H."/>
            <person name="Zhou M."/>
            <person name="Andersen M.R."/>
            <person name="Archer D.B."/>
            <person name="Baker S.E."/>
            <person name="Benoit I."/>
            <person name="Brakhage A.A."/>
            <person name="Braus G.H."/>
            <person name="Fischer R."/>
            <person name="Frisvad J.C."/>
            <person name="Goldman G.H."/>
            <person name="Houbraken J."/>
            <person name="Oakley B."/>
            <person name="Pocsi I."/>
            <person name="Scazzocchio C."/>
            <person name="Seiboth B."/>
            <person name="vanKuyk P.A."/>
            <person name="Wortman J."/>
            <person name="Dyer P.S."/>
            <person name="Grigoriev I.V."/>
        </authorList>
    </citation>
    <scope>NUCLEOTIDE SEQUENCE [LARGE SCALE GENOMIC DNA]</scope>
    <source>
        <strain evidence="2">CBS 593.65</strain>
    </source>
</reference>
<name>A0A1L9TUM0_9EURO</name>
<evidence type="ECO:0000313" key="2">
    <source>
        <dbReference type="Proteomes" id="UP000184356"/>
    </source>
</evidence>
<keyword evidence="2" id="KW-1185">Reference proteome</keyword>
<dbReference type="EMBL" id="KV878583">
    <property type="protein sequence ID" value="OJJ63048.1"/>
    <property type="molecule type" value="Genomic_DNA"/>
</dbReference>
<dbReference type="Proteomes" id="UP000184356">
    <property type="component" value="Unassembled WGS sequence"/>
</dbReference>
<organism evidence="1 2">
    <name type="scientific">Aspergillus sydowii CBS 593.65</name>
    <dbReference type="NCBI Taxonomy" id="1036612"/>
    <lineage>
        <taxon>Eukaryota</taxon>
        <taxon>Fungi</taxon>
        <taxon>Dikarya</taxon>
        <taxon>Ascomycota</taxon>
        <taxon>Pezizomycotina</taxon>
        <taxon>Eurotiomycetes</taxon>
        <taxon>Eurotiomycetidae</taxon>
        <taxon>Eurotiales</taxon>
        <taxon>Aspergillaceae</taxon>
        <taxon>Aspergillus</taxon>
        <taxon>Aspergillus subgen. Nidulantes</taxon>
    </lineage>
</organism>
<dbReference type="AlphaFoldDB" id="A0A1L9TUM0"/>
<sequence length="77" mass="8473">KEEPDPDHVAAEARRYRHALLLLVETIRKNHPSETFRLIGAIRNTKSVAEAAELLMQMSEAENSLGGSSTGESNART</sequence>
<dbReference type="VEuPathDB" id="FungiDB:ASPSYDRAFT_143897"/>
<accession>A0A1L9TUM0</accession>
<dbReference type="GeneID" id="63757460"/>
<evidence type="ECO:0000313" key="1">
    <source>
        <dbReference type="EMBL" id="OJJ63048.1"/>
    </source>
</evidence>
<dbReference type="OrthoDB" id="4488506at2759"/>
<proteinExistence type="predicted"/>
<feature type="non-terminal residue" evidence="1">
    <location>
        <position position="1"/>
    </location>
</feature>
<dbReference type="RefSeq" id="XP_040706854.1">
    <property type="nucleotide sequence ID" value="XM_040841387.1"/>
</dbReference>
<gene>
    <name evidence="1" type="ORF">ASPSYDRAFT_143897</name>
</gene>
<protein>
    <submittedName>
        <fullName evidence="1">Uncharacterized protein</fullName>
    </submittedName>
</protein>